<dbReference type="CDD" id="cd09991">
    <property type="entry name" value="HDAC_classI"/>
    <property type="match status" value="1"/>
</dbReference>
<dbReference type="Proteomes" id="UP000030758">
    <property type="component" value="Unassembled WGS sequence"/>
</dbReference>
<feature type="binding site" evidence="13">
    <location>
        <position position="124"/>
    </location>
    <ligand>
        <name>substrate</name>
    </ligand>
</feature>
<evidence type="ECO:0000256" key="12">
    <source>
        <dbReference type="PIRSR" id="PIRSR037913-1"/>
    </source>
</evidence>
<keyword evidence="4 11" id="KW-0378">Hydrolase</keyword>
<dbReference type="PRINTS" id="PR01271">
    <property type="entry name" value="HISDACETLASE"/>
</dbReference>
<keyword evidence="8 11" id="KW-0539">Nucleus</keyword>
<dbReference type="InterPro" id="IPR023696">
    <property type="entry name" value="Ureohydrolase_dom_sf"/>
</dbReference>
<comment type="subcellular location">
    <subcellularLocation>
        <location evidence="1 11">Nucleus</location>
    </subcellularLocation>
</comment>
<feature type="region of interest" description="Disordered" evidence="15">
    <location>
        <begin position="447"/>
        <end position="504"/>
    </location>
</feature>
<dbReference type="PRINTS" id="PR01270">
    <property type="entry name" value="HDASUPER"/>
</dbReference>
<evidence type="ECO:0000256" key="7">
    <source>
        <dbReference type="ARBA" id="ARBA00023163"/>
    </source>
</evidence>
<dbReference type="InterPro" id="IPR003084">
    <property type="entry name" value="HDAC_I/II"/>
</dbReference>
<feature type="binding site" evidence="13">
    <location>
        <position position="328"/>
    </location>
    <ligand>
        <name>substrate</name>
    </ligand>
</feature>
<protein>
    <recommendedName>
        <fullName evidence="2 11">Histone deacetylase</fullName>
        <ecNumber evidence="2 11">3.5.1.98</ecNumber>
    </recommendedName>
</protein>
<evidence type="ECO:0000256" key="10">
    <source>
        <dbReference type="ARBA" id="ARBA00061569"/>
    </source>
</evidence>
<feature type="binding site" evidence="13">
    <location>
        <position position="174"/>
    </location>
    <ligand>
        <name>substrate</name>
    </ligand>
</feature>
<dbReference type="SUPFAM" id="SSF52768">
    <property type="entry name" value="Arginase/deacetylase"/>
    <property type="match status" value="1"/>
</dbReference>
<evidence type="ECO:0000256" key="14">
    <source>
        <dbReference type="PIRSR" id="PIRSR037913-3"/>
    </source>
</evidence>
<evidence type="ECO:0000256" key="11">
    <source>
        <dbReference type="PIRNR" id="PIRNR037913"/>
    </source>
</evidence>
<reference evidence="17" key="1">
    <citation type="journal article" date="2014" name="Nat. Genet.">
        <title>Genome and transcriptome of the porcine whipworm Trichuris suis.</title>
        <authorList>
            <person name="Jex A.R."/>
            <person name="Nejsum P."/>
            <person name="Schwarz E.M."/>
            <person name="Hu L."/>
            <person name="Young N.D."/>
            <person name="Hall R.S."/>
            <person name="Korhonen P.K."/>
            <person name="Liao S."/>
            <person name="Thamsborg S."/>
            <person name="Xia J."/>
            <person name="Xu P."/>
            <person name="Wang S."/>
            <person name="Scheerlinck J.P."/>
            <person name="Hofmann A."/>
            <person name="Sternberg P.W."/>
            <person name="Wang J."/>
            <person name="Gasser R.B."/>
        </authorList>
    </citation>
    <scope>NUCLEOTIDE SEQUENCE [LARGE SCALE GENOMIC DNA]</scope>
    <source>
        <strain evidence="17">DCEP-RM93F</strain>
    </source>
</reference>
<keyword evidence="6 11" id="KW-0805">Transcription regulation</keyword>
<feature type="binding site" evidence="14">
    <location>
        <position position="289"/>
    </location>
    <ligand>
        <name>a divalent metal cation</name>
        <dbReference type="ChEBI" id="CHEBI:60240"/>
    </ligand>
</feature>
<keyword evidence="5 11" id="KW-0156">Chromatin regulator</keyword>
<evidence type="ECO:0000256" key="13">
    <source>
        <dbReference type="PIRSR" id="PIRSR037913-2"/>
    </source>
</evidence>
<evidence type="ECO:0000256" key="15">
    <source>
        <dbReference type="SAM" id="MobiDB-lite"/>
    </source>
</evidence>
<dbReference type="GO" id="GO:0000118">
    <property type="term" value="C:histone deacetylase complex"/>
    <property type="evidence" value="ECO:0007669"/>
    <property type="project" value="UniProtKB-ARBA"/>
</dbReference>
<organism evidence="17">
    <name type="scientific">Trichuris suis</name>
    <name type="common">pig whipworm</name>
    <dbReference type="NCBI Taxonomy" id="68888"/>
    <lineage>
        <taxon>Eukaryota</taxon>
        <taxon>Metazoa</taxon>
        <taxon>Ecdysozoa</taxon>
        <taxon>Nematoda</taxon>
        <taxon>Enoplea</taxon>
        <taxon>Dorylaimia</taxon>
        <taxon>Trichinellida</taxon>
        <taxon>Trichuridae</taxon>
        <taxon>Trichuris</taxon>
    </lineage>
</organism>
<feature type="active site" description="Proton acceptor" evidence="12">
    <location>
        <position position="166"/>
    </location>
</feature>
<evidence type="ECO:0000256" key="6">
    <source>
        <dbReference type="ARBA" id="ARBA00023015"/>
    </source>
</evidence>
<sequence>MMTEGVYDELMSQSAGRNFRKRVVYYYDCDSNVLLLCSVTLALIGNYHYGKGHVMKPHRMRMAHALICGYGLSNDMYILRPHDATFEELTQFHSDEYIEFLQNVSKDIEVSEEKYKQKFNVGEDCPIFPGLIEFCRKSAGGSIDAADRLNKGSAQIGINWSGGLHHAKRWEASGFCYVNDIVLAILELLISHERVMYIDIDCHHGDGVEEAFYTTDRVLTVSFHKGGEFFPGTGHIGDVGLEKGTFYAVNVPLKEGITDDTYETVFRPVVSEAIERFKPNAIVMQCGADSLTGDRLGCFNLTIRGHGSCVKFVRQQNIPLLLLGGGGYTIRNVARCWTYETSLAVGKNVPNKLPYTEYHDYYIPDNCLHIAPSNMTNANSEQHLRNIVCKVLQNIHAMPACPSVGMHTTMDSLTNILKDDNGDREAEHMDEHLPEYVVDETVRHEGEFYEDERENGGENSVAPTSEEDDKNEVASMSEATEEVTGPRLSLKRPQKDNKQSSSSA</sequence>
<dbReference type="Pfam" id="PF00850">
    <property type="entry name" value="Hist_deacetyl"/>
    <property type="match status" value="1"/>
</dbReference>
<comment type="similarity">
    <text evidence="10 11">Belongs to the histone deacetylase family. HD Type 1 subfamily.</text>
</comment>
<dbReference type="FunFam" id="3.40.800.20:FF:000001">
    <property type="entry name" value="Histone deacetylase"/>
    <property type="match status" value="1"/>
</dbReference>
<feature type="domain" description="Histone deacetylase" evidence="16">
    <location>
        <begin position="53"/>
        <end position="342"/>
    </location>
</feature>
<dbReference type="EMBL" id="KL367474">
    <property type="protein sequence ID" value="KFD73177.1"/>
    <property type="molecule type" value="Genomic_DNA"/>
</dbReference>
<evidence type="ECO:0000256" key="9">
    <source>
        <dbReference type="ARBA" id="ARBA00048287"/>
    </source>
</evidence>
<proteinExistence type="inferred from homology"/>
<dbReference type="GO" id="GO:0040029">
    <property type="term" value="P:epigenetic regulation of gene expression"/>
    <property type="evidence" value="ECO:0007669"/>
    <property type="project" value="TreeGrafter"/>
</dbReference>
<gene>
    <name evidence="17" type="ORF">M514_04810</name>
</gene>
<evidence type="ECO:0000256" key="4">
    <source>
        <dbReference type="ARBA" id="ARBA00022801"/>
    </source>
</evidence>
<dbReference type="InterPro" id="IPR037138">
    <property type="entry name" value="His_deacetylse_dom_sf"/>
</dbReference>
<accession>A0A085NUN1</accession>
<dbReference type="PANTHER" id="PTHR10625">
    <property type="entry name" value="HISTONE DEACETYLASE HDAC1-RELATED"/>
    <property type="match status" value="1"/>
</dbReference>
<keyword evidence="14" id="KW-0479">Metal-binding</keyword>
<dbReference type="PANTHER" id="PTHR10625:SF10">
    <property type="entry name" value="HISTONE DEACETYLASE HDAC1"/>
    <property type="match status" value="1"/>
</dbReference>
<dbReference type="PIRSF" id="PIRSF037913">
    <property type="entry name" value="His_deacetylse_1"/>
    <property type="match status" value="1"/>
</dbReference>
<dbReference type="GO" id="GO:0141221">
    <property type="term" value="F:histone deacetylase activity, hydrolytic mechanism"/>
    <property type="evidence" value="ECO:0007669"/>
    <property type="project" value="UniProtKB-EC"/>
</dbReference>
<keyword evidence="3" id="KW-0678">Repressor</keyword>
<evidence type="ECO:0000256" key="3">
    <source>
        <dbReference type="ARBA" id="ARBA00022491"/>
    </source>
</evidence>
<dbReference type="GO" id="GO:0046872">
    <property type="term" value="F:metal ion binding"/>
    <property type="evidence" value="ECO:0007669"/>
    <property type="project" value="UniProtKB-KW"/>
</dbReference>
<dbReference type="InterPro" id="IPR000286">
    <property type="entry name" value="HDACs"/>
</dbReference>
<dbReference type="AlphaFoldDB" id="A0A085NUN1"/>
<dbReference type="EC" id="3.5.1.98" evidence="2 11"/>
<evidence type="ECO:0000259" key="16">
    <source>
        <dbReference type="Pfam" id="PF00850"/>
    </source>
</evidence>
<evidence type="ECO:0000313" key="17">
    <source>
        <dbReference type="EMBL" id="KFD73177.1"/>
    </source>
</evidence>
<keyword evidence="7 11" id="KW-0804">Transcription</keyword>
<dbReference type="Gene3D" id="3.40.800.20">
    <property type="entry name" value="Histone deacetylase domain"/>
    <property type="match status" value="1"/>
</dbReference>
<name>A0A085NUN1_9BILA</name>
<comment type="catalytic activity">
    <reaction evidence="9 11">
        <text>N(6)-acetyl-L-lysyl-[histone] + H2O = L-lysyl-[histone] + acetate</text>
        <dbReference type="Rhea" id="RHEA:58196"/>
        <dbReference type="Rhea" id="RHEA-COMP:9845"/>
        <dbReference type="Rhea" id="RHEA-COMP:11338"/>
        <dbReference type="ChEBI" id="CHEBI:15377"/>
        <dbReference type="ChEBI" id="CHEBI:29969"/>
        <dbReference type="ChEBI" id="CHEBI:30089"/>
        <dbReference type="ChEBI" id="CHEBI:61930"/>
        <dbReference type="EC" id="3.5.1.98"/>
    </reaction>
</comment>
<evidence type="ECO:0000256" key="1">
    <source>
        <dbReference type="ARBA" id="ARBA00004123"/>
    </source>
</evidence>
<evidence type="ECO:0000256" key="5">
    <source>
        <dbReference type="ARBA" id="ARBA00022853"/>
    </source>
</evidence>
<evidence type="ECO:0000256" key="2">
    <source>
        <dbReference type="ARBA" id="ARBA00012111"/>
    </source>
</evidence>
<feature type="binding site" evidence="14">
    <location>
        <position position="201"/>
    </location>
    <ligand>
        <name>a divalent metal cation</name>
        <dbReference type="ChEBI" id="CHEBI:60240"/>
    </ligand>
</feature>
<dbReference type="InterPro" id="IPR023801">
    <property type="entry name" value="His_deacetylse_dom"/>
</dbReference>
<evidence type="ECO:0000256" key="8">
    <source>
        <dbReference type="ARBA" id="ARBA00023242"/>
    </source>
</evidence>
<feature type="binding site" evidence="14">
    <location>
        <position position="203"/>
    </location>
    <ligand>
        <name>a divalent metal cation</name>
        <dbReference type="ChEBI" id="CHEBI:60240"/>
    </ligand>
</feature>